<evidence type="ECO:0000256" key="12">
    <source>
        <dbReference type="ARBA" id="ARBA00022842"/>
    </source>
</evidence>
<reference evidence="20 21" key="1">
    <citation type="submission" date="2015-04" db="EMBL/GenBank/DDBJ databases">
        <title>Microcin producing Clostridium sp. JC272T.</title>
        <authorList>
            <person name="Jyothsna T."/>
            <person name="Sasikala C."/>
            <person name="Ramana C."/>
        </authorList>
    </citation>
    <scope>NUCLEOTIDE SEQUENCE [LARGE SCALE GENOMIC DNA]</scope>
    <source>
        <strain evidence="20 21">JC272</strain>
    </source>
</reference>
<dbReference type="InterPro" id="IPR036412">
    <property type="entry name" value="HAD-like_sf"/>
</dbReference>
<dbReference type="SFLD" id="SFLDS00003">
    <property type="entry name" value="Haloacid_Dehalogenase"/>
    <property type="match status" value="1"/>
</dbReference>
<dbReference type="PRINTS" id="PR01836">
    <property type="entry name" value="MGATPASE"/>
</dbReference>
<evidence type="ECO:0000256" key="3">
    <source>
        <dbReference type="ARBA" id="ARBA00008746"/>
    </source>
</evidence>
<dbReference type="GO" id="GO:0005886">
    <property type="term" value="C:plasma membrane"/>
    <property type="evidence" value="ECO:0007669"/>
    <property type="project" value="UniProtKB-SubCell"/>
</dbReference>
<feature type="transmembrane region" description="Helical" evidence="18">
    <location>
        <begin position="111"/>
        <end position="130"/>
    </location>
</feature>
<dbReference type="InterPro" id="IPR008250">
    <property type="entry name" value="ATPase_P-typ_transduc_dom_A_sf"/>
</dbReference>
<evidence type="ECO:0000256" key="18">
    <source>
        <dbReference type="SAM" id="Phobius"/>
    </source>
</evidence>
<feature type="transmembrane region" description="Helical" evidence="18">
    <location>
        <begin position="85"/>
        <end position="105"/>
    </location>
</feature>
<evidence type="ECO:0000256" key="9">
    <source>
        <dbReference type="ARBA" id="ARBA00022692"/>
    </source>
</evidence>
<dbReference type="InterPro" id="IPR006068">
    <property type="entry name" value="ATPase_P-typ_cation-transptr_C"/>
</dbReference>
<dbReference type="Pfam" id="PF13246">
    <property type="entry name" value="Cation_ATPase"/>
    <property type="match status" value="1"/>
</dbReference>
<dbReference type="GO" id="GO:0016887">
    <property type="term" value="F:ATP hydrolysis activity"/>
    <property type="evidence" value="ECO:0007669"/>
    <property type="project" value="InterPro"/>
</dbReference>
<dbReference type="SMART" id="SM00831">
    <property type="entry name" value="Cation_ATPase_N"/>
    <property type="match status" value="1"/>
</dbReference>
<feature type="transmembrane region" description="Helical" evidence="18">
    <location>
        <begin position="868"/>
        <end position="888"/>
    </location>
</feature>
<keyword evidence="12" id="KW-0460">Magnesium</keyword>
<keyword evidence="15 18" id="KW-0472">Membrane</keyword>
<accession>A0A0M3DKS1</accession>
<organism evidence="20 21">
    <name type="scientific">Paraclostridium benzoelyticum</name>
    <dbReference type="NCBI Taxonomy" id="1629550"/>
    <lineage>
        <taxon>Bacteria</taxon>
        <taxon>Bacillati</taxon>
        <taxon>Bacillota</taxon>
        <taxon>Clostridia</taxon>
        <taxon>Peptostreptococcales</taxon>
        <taxon>Peptostreptococcaceae</taxon>
        <taxon>Paraclostridium</taxon>
    </lineage>
</organism>
<keyword evidence="6" id="KW-1003">Cell membrane</keyword>
<dbReference type="SUPFAM" id="SSF81653">
    <property type="entry name" value="Calcium ATPase, transduction domain A"/>
    <property type="match status" value="1"/>
</dbReference>
<dbReference type="GO" id="GO:0005524">
    <property type="term" value="F:ATP binding"/>
    <property type="evidence" value="ECO:0007669"/>
    <property type="project" value="UniProtKB-KW"/>
</dbReference>
<dbReference type="Gene3D" id="3.40.1110.10">
    <property type="entry name" value="Calcium-transporting ATPase, cytoplasmic domain N"/>
    <property type="match status" value="1"/>
</dbReference>
<keyword evidence="10" id="KW-0547">Nucleotide-binding</keyword>
<dbReference type="PANTHER" id="PTHR42861">
    <property type="entry name" value="CALCIUM-TRANSPORTING ATPASE"/>
    <property type="match status" value="1"/>
</dbReference>
<feature type="transmembrane region" description="Helical" evidence="18">
    <location>
        <begin position="767"/>
        <end position="786"/>
    </location>
</feature>
<evidence type="ECO:0000256" key="7">
    <source>
        <dbReference type="ARBA" id="ARBA00022519"/>
    </source>
</evidence>
<comment type="caution">
    <text evidence="20">The sequence shown here is derived from an EMBL/GenBank/DDBJ whole genome shotgun (WGS) entry which is preliminary data.</text>
</comment>
<proteinExistence type="inferred from homology"/>
<evidence type="ECO:0000256" key="11">
    <source>
        <dbReference type="ARBA" id="ARBA00022840"/>
    </source>
</evidence>
<comment type="subcellular location">
    <subcellularLocation>
        <location evidence="2">Cell inner membrane</location>
        <topology evidence="2">Multi-pass membrane protein</topology>
    </subcellularLocation>
</comment>
<evidence type="ECO:0000256" key="8">
    <source>
        <dbReference type="ARBA" id="ARBA00022553"/>
    </source>
</evidence>
<dbReference type="NCBIfam" id="TIGR01524">
    <property type="entry name" value="ATPase-IIIB_Mg"/>
    <property type="match status" value="1"/>
</dbReference>
<dbReference type="SFLD" id="SFLDG00002">
    <property type="entry name" value="C1.7:_P-type_atpase_like"/>
    <property type="match status" value="1"/>
</dbReference>
<feature type="transmembrane region" description="Helical" evidence="18">
    <location>
        <begin position="834"/>
        <end position="856"/>
    </location>
</feature>
<name>A0A0M3DKS1_9FIRM</name>
<dbReference type="Proteomes" id="UP000034407">
    <property type="component" value="Unassembled WGS sequence"/>
</dbReference>
<dbReference type="Gene3D" id="3.40.50.1000">
    <property type="entry name" value="HAD superfamily/HAD-like"/>
    <property type="match status" value="1"/>
</dbReference>
<evidence type="ECO:0000256" key="17">
    <source>
        <dbReference type="ARBA" id="ARBA00047295"/>
    </source>
</evidence>
<protein>
    <recommendedName>
        <fullName evidence="5">Magnesium-transporting ATPase, P-type 1</fullName>
        <ecNumber evidence="4">7.2.2.14</ecNumber>
    </recommendedName>
    <alternativeName>
        <fullName evidence="16">Mg(2+) transport ATPase, P-type 1</fullName>
    </alternativeName>
</protein>
<evidence type="ECO:0000256" key="13">
    <source>
        <dbReference type="ARBA" id="ARBA00022967"/>
    </source>
</evidence>
<keyword evidence="11" id="KW-0067">ATP-binding</keyword>
<dbReference type="InterPro" id="IPR023214">
    <property type="entry name" value="HAD_sf"/>
</dbReference>
<evidence type="ECO:0000256" key="4">
    <source>
        <dbReference type="ARBA" id="ARBA00012786"/>
    </source>
</evidence>
<dbReference type="CDD" id="cd02077">
    <property type="entry name" value="P-type_ATPase_Mg"/>
    <property type="match status" value="1"/>
</dbReference>
<keyword evidence="9 18" id="KW-0812">Transmembrane</keyword>
<dbReference type="NCBIfam" id="TIGR01494">
    <property type="entry name" value="ATPase_P-type"/>
    <property type="match status" value="2"/>
</dbReference>
<dbReference type="SUPFAM" id="SSF81665">
    <property type="entry name" value="Calcium ATPase, transmembrane domain M"/>
    <property type="match status" value="1"/>
</dbReference>
<dbReference type="Gene3D" id="1.20.1110.10">
    <property type="entry name" value="Calcium-transporting ATPase, transmembrane domain"/>
    <property type="match status" value="1"/>
</dbReference>
<dbReference type="InterPro" id="IPR023299">
    <property type="entry name" value="ATPase_P-typ_cyto_dom_N"/>
</dbReference>
<comment type="catalytic activity">
    <reaction evidence="17">
        <text>Mg(2+)(out) + ATP + H2O = Mg(2+)(in) + ADP + phosphate + H(+)</text>
        <dbReference type="Rhea" id="RHEA:10260"/>
        <dbReference type="ChEBI" id="CHEBI:15377"/>
        <dbReference type="ChEBI" id="CHEBI:15378"/>
        <dbReference type="ChEBI" id="CHEBI:18420"/>
        <dbReference type="ChEBI" id="CHEBI:30616"/>
        <dbReference type="ChEBI" id="CHEBI:43474"/>
        <dbReference type="ChEBI" id="CHEBI:456216"/>
        <dbReference type="EC" id="7.2.2.14"/>
    </reaction>
</comment>
<dbReference type="Gene3D" id="2.70.150.10">
    <property type="entry name" value="Calcium-transporting ATPase, cytoplasmic transduction domain A"/>
    <property type="match status" value="1"/>
</dbReference>
<dbReference type="InterPro" id="IPR059000">
    <property type="entry name" value="ATPase_P-type_domA"/>
</dbReference>
<dbReference type="NCBIfam" id="NF011702">
    <property type="entry name" value="PRK15122.1"/>
    <property type="match status" value="1"/>
</dbReference>
<evidence type="ECO:0000256" key="1">
    <source>
        <dbReference type="ARBA" id="ARBA00003954"/>
    </source>
</evidence>
<dbReference type="InterPro" id="IPR018303">
    <property type="entry name" value="ATPase_P-typ_P_site"/>
</dbReference>
<dbReference type="Pfam" id="PF00122">
    <property type="entry name" value="E1-E2_ATPase"/>
    <property type="match status" value="1"/>
</dbReference>
<feature type="domain" description="Cation-transporting P-type ATPase N-terminal" evidence="19">
    <location>
        <begin position="28"/>
        <end position="101"/>
    </location>
</feature>
<evidence type="ECO:0000256" key="5">
    <source>
        <dbReference type="ARBA" id="ARBA00013555"/>
    </source>
</evidence>
<feature type="transmembrane region" description="Helical" evidence="18">
    <location>
        <begin position="274"/>
        <end position="295"/>
    </location>
</feature>
<sequence length="900" mass="99713">MKIMNMKTKKIEVKKEERKNSTETKLKKAAVLSQTELFDFLQTDSNGLSDKIAKDRIEEYGLNEITDKNNDTWYKRLFNSFVNPFTIILVVLALISFITDFVIAAPEDRSLTAVIIIGSMVTLSGVLKFVQEGKSSNAGKKLREMIITTATVLRGGKEVEVPINELVPGDMIKLAAGDMIPADIRILSSKDLFISQASMTGESEPVEKFGKELETVSVMSQSILELENLAFMGTNVISGSATAVVVVTGDDTFIGNIADIVTEKREETSFDKGVNSVSMILIKFMAIMAPTIFIINGLTDGDWLEAFLFGISIAVGLTPEMLPMIVTTNLAKGAVAMSKKKAIVKNLNSIQNFGAIDVLCTDKTGTLTEDKIILERHLDVEGNENLSVLKHGYLISKFQTGLRNLLDVAILEYGEKKNLSDIVSSYEKVDEIPFDFTRRKMSVVLSDENNNNQLLTKGAVEEMLDISSKVEYRGEIVDLTEGLKEKVLKTVEDLNSKGMRVIGVARKANVSKNTEFSTADEKDMILVGYIAFLDPPKESSYEAIKTLNEYGVDVKVLTGDNEQVTKYVCKQVGIDVSNIILGHQVEVMSDEELKEVVESTNVFAKLSPEQKSRVVSMLRINGHVVGFMGDGINDAPAMRKSDVGISVDTGVDIAKESADIILLEKDLMVLENGIKEGRKTYANIIKYIKMTASSNFGNMFSVLASSIFLPFLPMLPVQLLMLNLIYDISCMSIPWDNVDEDYLKVPRKWEAASIGNFMKWIGPTSSVFDITTYLLMYFVICPAVLGGGYNDPGVDKTLFMMLFNAGWFVESLWSQTLVIHMIRTPKLPFIQSRASLPLLILTTMGIAVGTIIPYTPFGSALNLYPMPMIYFAWLIATIIAYMVLVTIVKKIYIRKYGELL</sequence>
<comment type="function">
    <text evidence="1">Mediates magnesium influx to the cytosol.</text>
</comment>
<evidence type="ECO:0000256" key="10">
    <source>
        <dbReference type="ARBA" id="ARBA00022741"/>
    </source>
</evidence>
<evidence type="ECO:0000256" key="2">
    <source>
        <dbReference type="ARBA" id="ARBA00004429"/>
    </source>
</evidence>
<dbReference type="PROSITE" id="PS00154">
    <property type="entry name" value="ATPASE_E1_E2"/>
    <property type="match status" value="1"/>
</dbReference>
<keyword evidence="13" id="KW-1278">Translocase</keyword>
<dbReference type="InterPro" id="IPR004014">
    <property type="entry name" value="ATPase_P-typ_cation-transptr_N"/>
</dbReference>
<keyword evidence="7" id="KW-0997">Cell inner membrane</keyword>
<feature type="transmembrane region" description="Helical" evidence="18">
    <location>
        <begin position="696"/>
        <end position="713"/>
    </location>
</feature>
<dbReference type="Pfam" id="PF00689">
    <property type="entry name" value="Cation_ATPase_C"/>
    <property type="match status" value="1"/>
</dbReference>
<keyword evidence="21" id="KW-1185">Reference proteome</keyword>
<evidence type="ECO:0000313" key="21">
    <source>
        <dbReference type="Proteomes" id="UP000034407"/>
    </source>
</evidence>
<dbReference type="Pfam" id="PF00690">
    <property type="entry name" value="Cation_ATPase_N"/>
    <property type="match status" value="1"/>
</dbReference>
<comment type="similarity">
    <text evidence="3">Belongs to the cation transport ATPase (P-type) (TC 3.A.3) family. Type IIIB subfamily.</text>
</comment>
<evidence type="ECO:0000256" key="15">
    <source>
        <dbReference type="ARBA" id="ARBA00023136"/>
    </source>
</evidence>
<evidence type="ECO:0000259" key="19">
    <source>
        <dbReference type="SMART" id="SM00831"/>
    </source>
</evidence>
<dbReference type="SFLD" id="SFLDF00027">
    <property type="entry name" value="p-type_atpase"/>
    <property type="match status" value="1"/>
</dbReference>
<dbReference type="EMBL" id="LBBT01000024">
    <property type="protein sequence ID" value="KKY02756.1"/>
    <property type="molecule type" value="Genomic_DNA"/>
</dbReference>
<dbReference type="PATRIC" id="fig|1629550.3.peg.255"/>
<dbReference type="EC" id="7.2.2.14" evidence="4"/>
<feature type="transmembrane region" description="Helical" evidence="18">
    <location>
        <begin position="307"/>
        <end position="331"/>
    </location>
</feature>
<dbReference type="InterPro" id="IPR001757">
    <property type="entry name" value="P_typ_ATPase"/>
</dbReference>
<dbReference type="InterPro" id="IPR006415">
    <property type="entry name" value="P-type_ATPase_IIIB"/>
</dbReference>
<dbReference type="InterPro" id="IPR023298">
    <property type="entry name" value="ATPase_P-typ_TM_dom_sf"/>
</dbReference>
<keyword evidence="14 18" id="KW-1133">Transmembrane helix</keyword>
<dbReference type="GO" id="GO:0015444">
    <property type="term" value="F:P-type magnesium transporter activity"/>
    <property type="evidence" value="ECO:0007669"/>
    <property type="project" value="UniProtKB-EC"/>
</dbReference>
<dbReference type="AlphaFoldDB" id="A0A0M3DKS1"/>
<dbReference type="InterPro" id="IPR044492">
    <property type="entry name" value="P_typ_ATPase_HD_dom"/>
</dbReference>
<evidence type="ECO:0000313" key="20">
    <source>
        <dbReference type="EMBL" id="KKY02756.1"/>
    </source>
</evidence>
<evidence type="ECO:0000256" key="16">
    <source>
        <dbReference type="ARBA" id="ARBA00029806"/>
    </source>
</evidence>
<dbReference type="SUPFAM" id="SSF56784">
    <property type="entry name" value="HAD-like"/>
    <property type="match status" value="1"/>
</dbReference>
<keyword evidence="8" id="KW-0597">Phosphoprotein</keyword>
<evidence type="ECO:0000256" key="14">
    <source>
        <dbReference type="ARBA" id="ARBA00022989"/>
    </source>
</evidence>
<gene>
    <name evidence="20" type="ORF">VN21_01485</name>
</gene>
<evidence type="ECO:0000256" key="6">
    <source>
        <dbReference type="ARBA" id="ARBA00022475"/>
    </source>
</evidence>